<dbReference type="EMBL" id="JBHUPC010000020">
    <property type="protein sequence ID" value="MFD2892832.1"/>
    <property type="molecule type" value="Genomic_DNA"/>
</dbReference>
<dbReference type="RefSeq" id="WP_379812557.1">
    <property type="nucleotide sequence ID" value="NZ_JBHUPC010000020.1"/>
</dbReference>
<comment type="caution">
    <text evidence="1">The sequence shown here is derived from an EMBL/GenBank/DDBJ whole genome shotgun (WGS) entry which is preliminary data.</text>
</comment>
<proteinExistence type="predicted"/>
<dbReference type="Pfam" id="PF20230">
    <property type="entry name" value="DUF6588"/>
    <property type="match status" value="1"/>
</dbReference>
<accession>A0ABW5YPL4</accession>
<sequence length="335" mass="38182">MQKLMRSSIVKSIVVFVVCVFTGKAQTTNNSELGYLLSDALFYSEQYITPATDAAVYQASSSWMNSAKKKKKWQVDIGLHANVFFVPNRDQSFDVDNNDFQFFHIENESAVTVPTAIGNDTQYYLVGEFMGNEVRFKTPEGVNQKRIAYPYLQASLGLPLGFEFVGRYSTRTKLKKGEYQVYGFGLKHNFSQYFKSIEENKIYFSAMAMYSNEEISFDFLNVSAANIDFGLDQLTGFVDTYHFQASVSKEIKKFEIMLSAIINTSDFKYRADGSGRDENLFKNLINEQLTSLSDTKTNFMGEVGFNYFFNDFFVKSSFSFGKFTNINVGLNYAIN</sequence>
<dbReference type="Proteomes" id="UP001597534">
    <property type="component" value="Unassembled WGS sequence"/>
</dbReference>
<organism evidence="1 2">
    <name type="scientific">Flavobacterium chuncheonense</name>
    <dbReference type="NCBI Taxonomy" id="2026653"/>
    <lineage>
        <taxon>Bacteria</taxon>
        <taxon>Pseudomonadati</taxon>
        <taxon>Bacteroidota</taxon>
        <taxon>Flavobacteriia</taxon>
        <taxon>Flavobacteriales</taxon>
        <taxon>Flavobacteriaceae</taxon>
        <taxon>Flavobacterium</taxon>
    </lineage>
</organism>
<reference evidence="2" key="1">
    <citation type="journal article" date="2019" name="Int. J. Syst. Evol. Microbiol.">
        <title>The Global Catalogue of Microorganisms (GCM) 10K type strain sequencing project: providing services to taxonomists for standard genome sequencing and annotation.</title>
        <authorList>
            <consortium name="The Broad Institute Genomics Platform"/>
            <consortium name="The Broad Institute Genome Sequencing Center for Infectious Disease"/>
            <person name="Wu L."/>
            <person name="Ma J."/>
        </authorList>
    </citation>
    <scope>NUCLEOTIDE SEQUENCE [LARGE SCALE GENOMIC DNA]</scope>
    <source>
        <strain evidence="2">KCTC 22671</strain>
    </source>
</reference>
<dbReference type="InterPro" id="IPR046495">
    <property type="entry name" value="DUF6588"/>
</dbReference>
<name>A0ABW5YPL4_9FLAO</name>
<gene>
    <name evidence="1" type="ORF">ACFS5J_12500</name>
</gene>
<protein>
    <submittedName>
        <fullName evidence="1">DUF6588 family protein</fullName>
    </submittedName>
</protein>
<keyword evidence="2" id="KW-1185">Reference proteome</keyword>
<evidence type="ECO:0000313" key="1">
    <source>
        <dbReference type="EMBL" id="MFD2892832.1"/>
    </source>
</evidence>
<evidence type="ECO:0000313" key="2">
    <source>
        <dbReference type="Proteomes" id="UP001597534"/>
    </source>
</evidence>